<evidence type="ECO:0000259" key="2">
    <source>
        <dbReference type="Pfam" id="PF02120"/>
    </source>
</evidence>
<organism evidence="3 4">
    <name type="scientific">Franzmannia qiaohouensis</name>
    <dbReference type="NCBI Taxonomy" id="1329370"/>
    <lineage>
        <taxon>Bacteria</taxon>
        <taxon>Pseudomonadati</taxon>
        <taxon>Pseudomonadota</taxon>
        <taxon>Gammaproteobacteria</taxon>
        <taxon>Oceanospirillales</taxon>
        <taxon>Halomonadaceae</taxon>
        <taxon>Franzmannia</taxon>
    </lineage>
</organism>
<feature type="compositionally biased region" description="Basic and acidic residues" evidence="1">
    <location>
        <begin position="448"/>
        <end position="458"/>
    </location>
</feature>
<feature type="region of interest" description="Disordered" evidence="1">
    <location>
        <begin position="234"/>
        <end position="320"/>
    </location>
</feature>
<dbReference type="InterPro" id="IPR021136">
    <property type="entry name" value="Flagellar_hook_control-like_C"/>
</dbReference>
<keyword evidence="3" id="KW-0966">Cell projection</keyword>
<dbReference type="CDD" id="cd17470">
    <property type="entry name" value="T3SS_Flik_C"/>
    <property type="match status" value="1"/>
</dbReference>
<sequence>MDISALLTATAGTGKAANAQPAGKLPADGAFAKQLSQAANAAGLSQLLEASHAKPQANGGGELPIDLAALAERLVEDIANDMADDESQAAALTLIEGVLDEVSGEAISEAATVESPLAALEALLSGNAQANRPLAGAVNLDAGEESALLAEVRQRMALIDAAGRPLAEPGQGNPPSSQRPGAELATLQARPLGTVEGDTRQSRGASNPLLLDPAAAREVQPAGREALAEITQQALRSAAQAAPTVGPSTTASPQPAVGLPQPGSEAPLFAALNGRSEAPSGASGEANGIPAPPVASAQGTTASPQPLGQPPASAALSAPVASQQWQQQLGQQLVNLSQRGDQRVELRLNPAELGPLSVSLKLGENGAQAQFLSAHAQVRVALEQAIPQLREALEEQGISLSEATVGEHAGGEMAFANGGGSGQQGGSASGGEDNLLDDTTEALPGRPLELDGRVDLYA</sequence>
<feature type="domain" description="Flagellar hook-length control protein-like C-terminal" evidence="2">
    <location>
        <begin position="332"/>
        <end position="410"/>
    </location>
</feature>
<protein>
    <submittedName>
        <fullName evidence="3">Flagellar hook-length control protein FliK</fullName>
    </submittedName>
</protein>
<gene>
    <name evidence="3" type="ORF">QC821_12265</name>
</gene>
<dbReference type="EMBL" id="JARWAM010000008">
    <property type="protein sequence ID" value="MDR5906050.1"/>
    <property type="molecule type" value="Genomic_DNA"/>
</dbReference>
<dbReference type="RefSeq" id="WP_309721712.1">
    <property type="nucleotide sequence ID" value="NZ_JARWAM010000008.1"/>
</dbReference>
<feature type="compositionally biased region" description="Low complexity" evidence="1">
    <location>
        <begin position="302"/>
        <end position="320"/>
    </location>
</feature>
<accession>A0ABU1HF09</accession>
<dbReference type="Proteomes" id="UP001251374">
    <property type="component" value="Unassembled WGS sequence"/>
</dbReference>
<comment type="caution">
    <text evidence="3">The sequence shown here is derived from an EMBL/GenBank/DDBJ whole genome shotgun (WGS) entry which is preliminary data.</text>
</comment>
<reference evidence="3 4" key="1">
    <citation type="submission" date="2023-04" db="EMBL/GenBank/DDBJ databases">
        <title>A long-awaited taxogenomic arrangement of the family Halomonadaceae.</title>
        <authorList>
            <person name="De La Haba R."/>
            <person name="Chuvochina M."/>
            <person name="Wittouck S."/>
            <person name="Arahal D.R."/>
            <person name="Sanchez-Porro C."/>
            <person name="Hugenholtz P."/>
            <person name="Ventosa A."/>
        </authorList>
    </citation>
    <scope>NUCLEOTIDE SEQUENCE [LARGE SCALE GENOMIC DNA]</scope>
    <source>
        <strain evidence="3 4">DSM 26770</strain>
    </source>
</reference>
<dbReference type="Gene3D" id="3.30.750.140">
    <property type="match status" value="1"/>
</dbReference>
<dbReference type="PANTHER" id="PTHR37533">
    <property type="entry name" value="FLAGELLAR HOOK-LENGTH CONTROL PROTEIN"/>
    <property type="match status" value="1"/>
</dbReference>
<name>A0ABU1HF09_9GAMM</name>
<keyword evidence="3" id="KW-0282">Flagellum</keyword>
<keyword evidence="3" id="KW-0969">Cilium</keyword>
<evidence type="ECO:0000313" key="4">
    <source>
        <dbReference type="Proteomes" id="UP001251374"/>
    </source>
</evidence>
<dbReference type="InterPro" id="IPR038610">
    <property type="entry name" value="FliK-like_C_sf"/>
</dbReference>
<feature type="compositionally biased region" description="Gly residues" evidence="1">
    <location>
        <begin position="417"/>
        <end position="429"/>
    </location>
</feature>
<proteinExistence type="predicted"/>
<evidence type="ECO:0000256" key="1">
    <source>
        <dbReference type="SAM" id="MobiDB-lite"/>
    </source>
</evidence>
<dbReference type="PANTHER" id="PTHR37533:SF2">
    <property type="entry name" value="FLAGELLAR HOOK-LENGTH CONTROL PROTEIN"/>
    <property type="match status" value="1"/>
</dbReference>
<dbReference type="InterPro" id="IPR052563">
    <property type="entry name" value="FliK"/>
</dbReference>
<dbReference type="Pfam" id="PF02120">
    <property type="entry name" value="Flg_hook"/>
    <property type="match status" value="1"/>
</dbReference>
<feature type="region of interest" description="Disordered" evidence="1">
    <location>
        <begin position="411"/>
        <end position="458"/>
    </location>
</feature>
<evidence type="ECO:0000313" key="3">
    <source>
        <dbReference type="EMBL" id="MDR5906050.1"/>
    </source>
</evidence>
<keyword evidence="4" id="KW-1185">Reference proteome</keyword>